<dbReference type="OrthoDB" id="6623662at2759"/>
<gene>
    <name evidence="3" type="primary">8229997</name>
    <name evidence="2" type="ORF">Phum_PHUM449040</name>
</gene>
<dbReference type="VEuPathDB" id="VectorBase:PHUM449040"/>
<dbReference type="CTD" id="8229997"/>
<reference evidence="3" key="3">
    <citation type="submission" date="2021-02" db="UniProtKB">
        <authorList>
            <consortium name="EnsemblMetazoa"/>
        </authorList>
    </citation>
    <scope>IDENTIFICATION</scope>
    <source>
        <strain evidence="3">USDA</strain>
    </source>
</reference>
<sequence length="422" mass="49772">MQSVEEKGFQIDKTIGGSGDFSESSRDGRTYLATRKLPQGLLAYMAVTNNDGEELWKPQPSCSKALSTSTVKYEMDSTPGNVSQFVKKFCQILETPMTCMRKSPEEREKVLEWMDKIISDCNKWIQGEDPHNMDLEALFEMLYEDYKNDPEKVEVLNHPKKLRTILMKDIRDLVSDRRNEVIIHFFFDAKNFPFLSLVLDQYENDQYVEERIPGQKLDEVWLECAKKPMSASTKAALEMVYPPEVIDRIYIIEKGEKEAEKKINELRSGSVDDIKKELITLKKVQQEYKDYYAAYKEVEEREQEFAKEWKEKCLKSEKLDCKEKSEKSDKYKEEMQCEIETAKKNFDVKRKLQNELTQKLEEAREALIKIEDKIKKDTERMFCEKEEINLRKEEIKKQICSLKKKQHDLKCKIIMQQQMKGK</sequence>
<protein>
    <submittedName>
        <fullName evidence="2 3">Uncharacterized protein</fullName>
    </submittedName>
</protein>
<name>E0VUC1_PEDHC</name>
<reference evidence="2" key="1">
    <citation type="submission" date="2007-04" db="EMBL/GenBank/DDBJ databases">
        <title>Annotation of Pediculus humanus corporis strain USDA.</title>
        <authorList>
            <person name="Kirkness E."/>
            <person name="Hannick L."/>
            <person name="Hass B."/>
            <person name="Bruggner R."/>
            <person name="Lawson D."/>
            <person name="Bidwell S."/>
            <person name="Joardar V."/>
            <person name="Caler E."/>
            <person name="Walenz B."/>
            <person name="Inman J."/>
            <person name="Schobel S."/>
            <person name="Galinsky K."/>
            <person name="Amedeo P."/>
            <person name="Strausberg R."/>
        </authorList>
    </citation>
    <scope>NUCLEOTIDE SEQUENCE</scope>
    <source>
        <strain evidence="2">USDA</strain>
    </source>
</reference>
<proteinExistence type="predicted"/>
<organism>
    <name type="scientific">Pediculus humanus subsp. corporis</name>
    <name type="common">Body louse</name>
    <dbReference type="NCBI Taxonomy" id="121224"/>
    <lineage>
        <taxon>Eukaryota</taxon>
        <taxon>Metazoa</taxon>
        <taxon>Ecdysozoa</taxon>
        <taxon>Arthropoda</taxon>
        <taxon>Hexapoda</taxon>
        <taxon>Insecta</taxon>
        <taxon>Pterygota</taxon>
        <taxon>Neoptera</taxon>
        <taxon>Paraneoptera</taxon>
        <taxon>Psocodea</taxon>
        <taxon>Troctomorpha</taxon>
        <taxon>Phthiraptera</taxon>
        <taxon>Anoplura</taxon>
        <taxon>Pediculidae</taxon>
        <taxon>Pediculus</taxon>
    </lineage>
</organism>
<dbReference type="RefSeq" id="XP_002429715.1">
    <property type="nucleotide sequence ID" value="XM_002429670.1"/>
</dbReference>
<dbReference type="Proteomes" id="UP000009046">
    <property type="component" value="Unassembled WGS sequence"/>
</dbReference>
<evidence type="ECO:0000313" key="2">
    <source>
        <dbReference type="EMBL" id="EEB16977.1"/>
    </source>
</evidence>
<dbReference type="EnsemblMetazoa" id="PHUM449040-RA">
    <property type="protein sequence ID" value="PHUM449040-PA"/>
    <property type="gene ID" value="PHUM449040"/>
</dbReference>
<evidence type="ECO:0000313" key="4">
    <source>
        <dbReference type="Proteomes" id="UP000009046"/>
    </source>
</evidence>
<keyword evidence="4" id="KW-1185">Reference proteome</keyword>
<feature type="coiled-coil region" evidence="1">
    <location>
        <begin position="281"/>
        <end position="380"/>
    </location>
</feature>
<evidence type="ECO:0000256" key="1">
    <source>
        <dbReference type="SAM" id="Coils"/>
    </source>
</evidence>
<reference evidence="2" key="2">
    <citation type="submission" date="2007-04" db="EMBL/GenBank/DDBJ databases">
        <title>The genome of the human body louse.</title>
        <authorList>
            <consortium name="The Human Body Louse Genome Consortium"/>
            <person name="Kirkness E."/>
            <person name="Walenz B."/>
            <person name="Hass B."/>
            <person name="Bruggner R."/>
            <person name="Strausberg R."/>
        </authorList>
    </citation>
    <scope>NUCLEOTIDE SEQUENCE</scope>
    <source>
        <strain evidence="2">USDA</strain>
    </source>
</reference>
<keyword evidence="1" id="KW-0175">Coiled coil</keyword>
<dbReference type="HOGENOM" id="CLU_651015_0_0_1"/>
<dbReference type="GeneID" id="8229997"/>
<dbReference type="AlphaFoldDB" id="E0VUC1"/>
<accession>E0VUC1</accession>
<dbReference type="EMBL" id="DS235785">
    <property type="protein sequence ID" value="EEB16977.1"/>
    <property type="molecule type" value="Genomic_DNA"/>
</dbReference>
<evidence type="ECO:0000313" key="3">
    <source>
        <dbReference type="EnsemblMetazoa" id="PHUM449040-PA"/>
    </source>
</evidence>
<dbReference type="KEGG" id="phu:Phum_PHUM449040"/>
<dbReference type="EMBL" id="AAZO01005477">
    <property type="status" value="NOT_ANNOTATED_CDS"/>
    <property type="molecule type" value="Genomic_DNA"/>
</dbReference>
<dbReference type="InParanoid" id="E0VUC1"/>